<dbReference type="Gene3D" id="3.40.50.620">
    <property type="entry name" value="HUPs"/>
    <property type="match status" value="1"/>
</dbReference>
<dbReference type="EMBL" id="RQFT01000015">
    <property type="protein sequence ID" value="TGL02358.1"/>
    <property type="molecule type" value="Genomic_DNA"/>
</dbReference>
<dbReference type="InterPro" id="IPR020022">
    <property type="entry name" value="N-acetyl_sugar_amidoTrfase"/>
</dbReference>
<dbReference type="RefSeq" id="WP_135754427.1">
    <property type="nucleotide sequence ID" value="NZ_RQFD01000015.1"/>
</dbReference>
<comment type="caution">
    <text evidence="2">The sequence shown here is derived from an EMBL/GenBank/DDBJ whole genome shotgun (WGS) entry which is preliminary data.</text>
</comment>
<proteinExistence type="predicted"/>
<reference evidence="1" key="1">
    <citation type="submission" date="2018-10" db="EMBL/GenBank/DDBJ databases">
        <authorList>
            <person name="Vincent A.T."/>
            <person name="Schiettekatte O."/>
            <person name="Bourhy P."/>
            <person name="Veyrier F.J."/>
            <person name="Picardeau M."/>
        </authorList>
    </citation>
    <scope>NUCLEOTIDE SEQUENCE</scope>
    <source>
        <strain evidence="1">201800295</strain>
    </source>
</reference>
<gene>
    <name evidence="1" type="ORF">EHQ10_12765</name>
    <name evidence="2" type="ORF">EHQ43_18455</name>
</gene>
<evidence type="ECO:0000313" key="3">
    <source>
        <dbReference type="Proteomes" id="UP000297617"/>
    </source>
</evidence>
<dbReference type="AlphaFoldDB" id="A0A7I0HMI9"/>
<organism evidence="2 4">
    <name type="scientific">Leptospira bouyouniensis</name>
    <dbReference type="NCBI Taxonomy" id="2484911"/>
    <lineage>
        <taxon>Bacteria</taxon>
        <taxon>Pseudomonadati</taxon>
        <taxon>Spirochaetota</taxon>
        <taxon>Spirochaetia</taxon>
        <taxon>Leptospirales</taxon>
        <taxon>Leptospiraceae</taxon>
        <taxon>Leptospira</taxon>
    </lineage>
</organism>
<dbReference type="SUPFAM" id="SSF52402">
    <property type="entry name" value="Adenine nucleotide alpha hydrolases-like"/>
    <property type="match status" value="1"/>
</dbReference>
<dbReference type="InterPro" id="IPR014729">
    <property type="entry name" value="Rossmann-like_a/b/a_fold"/>
</dbReference>
<evidence type="ECO:0000313" key="1">
    <source>
        <dbReference type="EMBL" id="TGK48776.1"/>
    </source>
</evidence>
<evidence type="ECO:0000313" key="4">
    <source>
        <dbReference type="Proteomes" id="UP000297641"/>
    </source>
</evidence>
<dbReference type="GO" id="GO:0016740">
    <property type="term" value="F:transferase activity"/>
    <property type="evidence" value="ECO:0007669"/>
    <property type="project" value="UniProtKB-KW"/>
</dbReference>
<name>A0A7I0HMI9_9LEPT</name>
<keyword evidence="2" id="KW-0808">Transferase</keyword>
<reference evidence="2 4" key="2">
    <citation type="journal article" date="2019" name="PLoS Negl. Trop. Dis.">
        <title>Revisiting the worldwide diversity of Leptospira species in the environment.</title>
        <authorList>
            <person name="Vincent A.T."/>
            <person name="Schiettekatte O."/>
            <person name="Bourhy P."/>
            <person name="Veyrier F.J."/>
            <person name="Picardeau M."/>
        </authorList>
    </citation>
    <scope>NUCLEOTIDE SEQUENCE [LARGE SCALE GENOMIC DNA]</scope>
    <source>
        <strain evidence="2 4">201800273</strain>
        <strain evidence="1">201800295</strain>
    </source>
</reference>
<dbReference type="NCBIfam" id="TIGR03573">
    <property type="entry name" value="WbuX"/>
    <property type="match status" value="1"/>
</dbReference>
<evidence type="ECO:0000313" key="2">
    <source>
        <dbReference type="EMBL" id="TGL02358.1"/>
    </source>
</evidence>
<sequence>MDTTDPNITFDSNGVCNHCLNFYKNIKPEWDNKLNNSQLLNKMIEDIKKAGKGKDYDCILGISGGVDSSYLAYLAKEKFGLRPLLFHVDAGWNSQEAVNNIERIVDGLKLDLITEVVNWEEMKDLQLSFFKAGVPHLDTPQDHVFFASLYNYCAKHGFKYILNGGNYSTECIREPLDWHYHASDLRQLKDIHKKFGTRKLKTFPLAGIFKYKLYYRFFKGLKVVQPLNYIPYTKEGAIQELETKFKWQRYSHKHYESRFTKFYEGYWLPKKFGYDKRKAHYSSLILTGQKSREDALKEIAKPPFDDDTAKKDFEYIASKLDISVEELRGYETSENKSYRDYKSASDIIAFATKILQKLGIEKRVIQ</sequence>
<keyword evidence="3" id="KW-1185">Reference proteome</keyword>
<accession>A0A7I0HMI9</accession>
<dbReference type="Proteomes" id="UP000297641">
    <property type="component" value="Unassembled WGS sequence"/>
</dbReference>
<dbReference type="EMBL" id="RQFD01000015">
    <property type="protein sequence ID" value="TGK48776.1"/>
    <property type="molecule type" value="Genomic_DNA"/>
</dbReference>
<dbReference type="CDD" id="cd01996">
    <property type="entry name" value="AANH_WbpG-like"/>
    <property type="match status" value="1"/>
</dbReference>
<protein>
    <submittedName>
        <fullName evidence="2">N-acetyl sugar amidotransferase</fullName>
    </submittedName>
</protein>
<dbReference type="Proteomes" id="UP000297617">
    <property type="component" value="Unassembled WGS sequence"/>
</dbReference>